<reference evidence="2" key="1">
    <citation type="submission" date="2021-06" db="EMBL/GenBank/DDBJ databases">
        <title>Comparative genomics, transcriptomics and evolutionary studies reveal genomic signatures of adaptation to plant cell wall in hemibiotrophic fungi.</title>
        <authorList>
            <consortium name="DOE Joint Genome Institute"/>
            <person name="Baroncelli R."/>
            <person name="Diaz J.F."/>
            <person name="Benocci T."/>
            <person name="Peng M."/>
            <person name="Battaglia E."/>
            <person name="Haridas S."/>
            <person name="Andreopoulos W."/>
            <person name="Labutti K."/>
            <person name="Pangilinan J."/>
            <person name="Floch G.L."/>
            <person name="Makela M.R."/>
            <person name="Henrissat B."/>
            <person name="Grigoriev I.V."/>
            <person name="Crouch J.A."/>
            <person name="De Vries R.P."/>
            <person name="Sukno S.A."/>
            <person name="Thon M.R."/>
        </authorList>
    </citation>
    <scope>NUCLEOTIDE SEQUENCE</scope>
    <source>
        <strain evidence="2">MAFF235873</strain>
    </source>
</reference>
<feature type="region of interest" description="Disordered" evidence="1">
    <location>
        <begin position="78"/>
        <end position="123"/>
    </location>
</feature>
<evidence type="ECO:0000313" key="3">
    <source>
        <dbReference type="Proteomes" id="UP001232148"/>
    </source>
</evidence>
<accession>A0AAD9H5D1</accession>
<gene>
    <name evidence="2" type="ORF">LX32DRAFT_191659</name>
</gene>
<comment type="caution">
    <text evidence="2">The sequence shown here is derived from an EMBL/GenBank/DDBJ whole genome shotgun (WGS) entry which is preliminary data.</text>
</comment>
<proteinExistence type="predicted"/>
<evidence type="ECO:0000256" key="1">
    <source>
        <dbReference type="SAM" id="MobiDB-lite"/>
    </source>
</evidence>
<keyword evidence="3" id="KW-1185">Reference proteome</keyword>
<dbReference type="EMBL" id="MU843039">
    <property type="protein sequence ID" value="KAK2022525.1"/>
    <property type="molecule type" value="Genomic_DNA"/>
</dbReference>
<sequence>MYCLLWPLPPNPVCRSVPAPTAPFPACFLLWSVHRSLACWASLPPGPRECGRRQTTESPKHLVPCRLRFTFHSLQQTPKRLASSPSHKEIRKHRQSRLAIDKRQSHTRPPARGPRVQLPSSLRRSGHKVWIPNRVVAQEKNSHPLTLLRIHDAAHGLCHPFMTFRVERSFVTRALY</sequence>
<dbReference type="AlphaFoldDB" id="A0AAD9H5D1"/>
<dbReference type="Proteomes" id="UP001232148">
    <property type="component" value="Unassembled WGS sequence"/>
</dbReference>
<organism evidence="2 3">
    <name type="scientific">Colletotrichum zoysiae</name>
    <dbReference type="NCBI Taxonomy" id="1216348"/>
    <lineage>
        <taxon>Eukaryota</taxon>
        <taxon>Fungi</taxon>
        <taxon>Dikarya</taxon>
        <taxon>Ascomycota</taxon>
        <taxon>Pezizomycotina</taxon>
        <taxon>Sordariomycetes</taxon>
        <taxon>Hypocreomycetidae</taxon>
        <taxon>Glomerellales</taxon>
        <taxon>Glomerellaceae</taxon>
        <taxon>Colletotrichum</taxon>
        <taxon>Colletotrichum graminicola species complex</taxon>
    </lineage>
</organism>
<evidence type="ECO:0000313" key="2">
    <source>
        <dbReference type="EMBL" id="KAK2022525.1"/>
    </source>
</evidence>
<name>A0AAD9H5D1_9PEZI</name>
<protein>
    <submittedName>
        <fullName evidence="2">Uncharacterized protein</fullName>
    </submittedName>
</protein>